<comment type="subcellular location">
    <subcellularLocation>
        <location evidence="1">Membrane</location>
    </subcellularLocation>
</comment>
<dbReference type="PANTHER" id="PTHR11863">
    <property type="entry name" value="STEROL DESATURASE"/>
    <property type="match status" value="1"/>
</dbReference>
<evidence type="ECO:0000313" key="8">
    <source>
        <dbReference type="EMBL" id="KAA6411179.1"/>
    </source>
</evidence>
<evidence type="ECO:0000256" key="1">
    <source>
        <dbReference type="ARBA" id="ARBA00004370"/>
    </source>
</evidence>
<dbReference type="GO" id="GO:0005506">
    <property type="term" value="F:iron ion binding"/>
    <property type="evidence" value="ECO:0007669"/>
    <property type="project" value="InterPro"/>
</dbReference>
<reference evidence="8 9" key="1">
    <citation type="submission" date="2019-09" db="EMBL/GenBank/DDBJ databases">
        <title>The hologenome of the rock-dwelling lichen Lasallia pustulata.</title>
        <authorList>
            <person name="Greshake Tzovaras B."/>
            <person name="Segers F."/>
            <person name="Bicker A."/>
            <person name="Dal Grande F."/>
            <person name="Otte J."/>
            <person name="Hankeln T."/>
            <person name="Schmitt I."/>
            <person name="Ebersberger I."/>
        </authorList>
    </citation>
    <scope>NUCLEOTIDE SEQUENCE [LARGE SCALE GENOMIC DNA]</scope>
    <source>
        <strain evidence="8">A1-1</strain>
    </source>
</reference>
<feature type="transmembrane region" description="Helical" evidence="6">
    <location>
        <begin position="109"/>
        <end position="128"/>
    </location>
</feature>
<comment type="caution">
    <text evidence="8">The sequence shown here is derived from an EMBL/GenBank/DDBJ whole genome shotgun (WGS) entry which is preliminary data.</text>
</comment>
<evidence type="ECO:0000256" key="3">
    <source>
        <dbReference type="ARBA" id="ARBA00022989"/>
    </source>
</evidence>
<name>A0A5M8PNV9_9LECA</name>
<evidence type="ECO:0000256" key="6">
    <source>
        <dbReference type="SAM" id="Phobius"/>
    </source>
</evidence>
<feature type="transmembrane region" description="Helical" evidence="6">
    <location>
        <begin position="310"/>
        <end position="338"/>
    </location>
</feature>
<feature type="compositionally biased region" description="Polar residues" evidence="5">
    <location>
        <begin position="32"/>
        <end position="50"/>
    </location>
</feature>
<dbReference type="InterPro" id="IPR006694">
    <property type="entry name" value="Fatty_acid_hydroxylase"/>
</dbReference>
<evidence type="ECO:0000313" key="9">
    <source>
        <dbReference type="Proteomes" id="UP000324767"/>
    </source>
</evidence>
<dbReference type="Pfam" id="PF04116">
    <property type="entry name" value="FA_hydroxylase"/>
    <property type="match status" value="1"/>
</dbReference>
<feature type="region of interest" description="Disordered" evidence="5">
    <location>
        <begin position="1"/>
        <end position="50"/>
    </location>
</feature>
<dbReference type="InterPro" id="IPR050307">
    <property type="entry name" value="Sterol_Desaturase_Related"/>
</dbReference>
<evidence type="ECO:0000259" key="7">
    <source>
        <dbReference type="Pfam" id="PF04116"/>
    </source>
</evidence>
<organism evidence="8 9">
    <name type="scientific">Lasallia pustulata</name>
    <dbReference type="NCBI Taxonomy" id="136370"/>
    <lineage>
        <taxon>Eukaryota</taxon>
        <taxon>Fungi</taxon>
        <taxon>Dikarya</taxon>
        <taxon>Ascomycota</taxon>
        <taxon>Pezizomycotina</taxon>
        <taxon>Lecanoromycetes</taxon>
        <taxon>OSLEUM clade</taxon>
        <taxon>Umbilicariomycetidae</taxon>
        <taxon>Umbilicariales</taxon>
        <taxon>Umbilicariaceae</taxon>
        <taxon>Lasallia</taxon>
    </lineage>
</organism>
<dbReference type="GO" id="GO:0016020">
    <property type="term" value="C:membrane"/>
    <property type="evidence" value="ECO:0007669"/>
    <property type="project" value="UniProtKB-SubCell"/>
</dbReference>
<accession>A0A5M8PNV9</accession>
<feature type="domain" description="Fatty acid hydroxylase" evidence="7">
    <location>
        <begin position="260"/>
        <end position="390"/>
    </location>
</feature>
<dbReference type="EMBL" id="VXIT01000008">
    <property type="protein sequence ID" value="KAA6411179.1"/>
    <property type="molecule type" value="Genomic_DNA"/>
</dbReference>
<evidence type="ECO:0000256" key="4">
    <source>
        <dbReference type="ARBA" id="ARBA00023136"/>
    </source>
</evidence>
<feature type="transmembrane region" description="Helical" evidence="6">
    <location>
        <begin position="165"/>
        <end position="189"/>
    </location>
</feature>
<dbReference type="GO" id="GO:0008610">
    <property type="term" value="P:lipid biosynthetic process"/>
    <property type="evidence" value="ECO:0007669"/>
    <property type="project" value="InterPro"/>
</dbReference>
<dbReference type="OrthoDB" id="408954at2759"/>
<sequence>MSLVIVPKVAESSRKDSSNRSQARQARRLERQNTTFPSPSPAGASQQWSRNAGHSATAPAHFDIQPPLRLIRPMDFFRLSEPSLLDRAWQLILAPYDIVHRAYKLMRSAVDVIFAVPALSFFVIPAFSSWSTSLNLLFFYLTWSTLVLSQPPLKVELIGTLTIRLLFYILPSLGFFLFDSAVPSLAAGIKEHGDVALPLNDKKGRWWKVALVSVGNVLLGLALQLAIAYTFTEIFHIRSALKVGTTLPMPWGIAKDLSRGLLVREVLTYTLHRHALHSPYSNLTPYHTAWQHTLPAPYSLAAHYDHPLPYLLHVFLPTYIPALLFRFHILTYYIYLVLVSVEETFAYSGYNVLPSGFVLGGIARRQESHLMDGGRGNYGCWGLCDYVGGTSIGGVVVEDVMNEAEEKDVVQKAKGRRRGPGKKRK</sequence>
<gene>
    <name evidence="8" type="ORF">FRX48_05491</name>
</gene>
<keyword evidence="2 6" id="KW-0812">Transmembrane</keyword>
<keyword evidence="3 6" id="KW-1133">Transmembrane helix</keyword>
<protein>
    <submittedName>
        <fullName evidence="8">Sterol desaturase family</fullName>
    </submittedName>
</protein>
<dbReference type="GO" id="GO:0016491">
    <property type="term" value="F:oxidoreductase activity"/>
    <property type="evidence" value="ECO:0007669"/>
    <property type="project" value="InterPro"/>
</dbReference>
<feature type="transmembrane region" description="Helical" evidence="6">
    <location>
        <begin position="209"/>
        <end position="232"/>
    </location>
</feature>
<evidence type="ECO:0000256" key="2">
    <source>
        <dbReference type="ARBA" id="ARBA00022692"/>
    </source>
</evidence>
<dbReference type="Proteomes" id="UP000324767">
    <property type="component" value="Unassembled WGS sequence"/>
</dbReference>
<proteinExistence type="predicted"/>
<dbReference type="AlphaFoldDB" id="A0A5M8PNV9"/>
<keyword evidence="4 6" id="KW-0472">Membrane</keyword>
<evidence type="ECO:0000256" key="5">
    <source>
        <dbReference type="SAM" id="MobiDB-lite"/>
    </source>
</evidence>